<organism evidence="2 3">
    <name type="scientific">Scophthalmus maximus</name>
    <name type="common">Turbot</name>
    <name type="synonym">Psetta maxima</name>
    <dbReference type="NCBI Taxonomy" id="52904"/>
    <lineage>
        <taxon>Eukaryota</taxon>
        <taxon>Metazoa</taxon>
        <taxon>Chordata</taxon>
        <taxon>Craniata</taxon>
        <taxon>Vertebrata</taxon>
        <taxon>Euteleostomi</taxon>
        <taxon>Actinopterygii</taxon>
        <taxon>Neopterygii</taxon>
        <taxon>Teleostei</taxon>
        <taxon>Neoteleostei</taxon>
        <taxon>Acanthomorphata</taxon>
        <taxon>Carangaria</taxon>
        <taxon>Pleuronectiformes</taxon>
        <taxon>Pleuronectoidei</taxon>
        <taxon>Scophthalmidae</taxon>
        <taxon>Scophthalmus</taxon>
    </lineage>
</organism>
<comment type="caution">
    <text evidence="2">The sequence shown here is derived from an EMBL/GenBank/DDBJ whole genome shotgun (WGS) entry which is preliminary data.</text>
</comment>
<gene>
    <name evidence="2" type="ORF">F2P81_021936</name>
</gene>
<dbReference type="Proteomes" id="UP000438429">
    <property type="component" value="Unassembled WGS sequence"/>
</dbReference>
<feature type="region of interest" description="Disordered" evidence="1">
    <location>
        <begin position="14"/>
        <end position="34"/>
    </location>
</feature>
<reference evidence="2 3" key="1">
    <citation type="submission" date="2019-06" db="EMBL/GenBank/DDBJ databases">
        <title>Draft genomes of female and male turbot (Scophthalmus maximus).</title>
        <authorList>
            <person name="Xu H."/>
            <person name="Xu X.-W."/>
            <person name="Shao C."/>
            <person name="Chen S."/>
        </authorList>
    </citation>
    <scope>NUCLEOTIDE SEQUENCE [LARGE SCALE GENOMIC DNA]</scope>
    <source>
        <strain evidence="2">Ysfricsl-2016a</strain>
        <tissue evidence="2">Blood</tissue>
    </source>
</reference>
<evidence type="ECO:0000256" key="1">
    <source>
        <dbReference type="SAM" id="MobiDB-lite"/>
    </source>
</evidence>
<protein>
    <submittedName>
        <fullName evidence="2">Uncharacterized protein</fullName>
    </submittedName>
</protein>
<accession>A0A6A4RYC3</accession>
<dbReference type="AlphaFoldDB" id="A0A6A4RYC3"/>
<dbReference type="EMBL" id="VEVO01000020">
    <property type="protein sequence ID" value="KAF0025055.1"/>
    <property type="molecule type" value="Genomic_DNA"/>
</dbReference>
<proteinExistence type="predicted"/>
<evidence type="ECO:0000313" key="2">
    <source>
        <dbReference type="EMBL" id="KAF0025055.1"/>
    </source>
</evidence>
<evidence type="ECO:0000313" key="3">
    <source>
        <dbReference type="Proteomes" id="UP000438429"/>
    </source>
</evidence>
<name>A0A6A4RYC3_SCOMX</name>
<sequence>MLVLEGDALLTQTRERAARQNSVRDSAEKERKPQHMMCEVNSEFDRSRGAIQTQQGLTQDAEISRRRRELSPHTGRCAAPLPHPPTVKHAKHTARRHAALHNAHLTVSSFLLRESLLVEVSWNIDNDAVGEGVIIVWTQGL</sequence>
<feature type="region of interest" description="Disordered" evidence="1">
    <location>
        <begin position="48"/>
        <end position="88"/>
    </location>
</feature>